<dbReference type="OrthoDB" id="687730at2759"/>
<dbReference type="Gene3D" id="3.40.50.410">
    <property type="entry name" value="von Willebrand factor, type A domain"/>
    <property type="match status" value="1"/>
</dbReference>
<dbReference type="SMART" id="SM00327">
    <property type="entry name" value="VWA"/>
    <property type="match status" value="1"/>
</dbReference>
<dbReference type="GeneID" id="23617898"/>
<dbReference type="InterPro" id="IPR036465">
    <property type="entry name" value="vWFA_dom_sf"/>
</dbReference>
<dbReference type="PROSITE" id="PS50234">
    <property type="entry name" value="VWFA"/>
    <property type="match status" value="1"/>
</dbReference>
<sequence length="643" mass="69404">MRSSSLRWILSLALLSITLLDAHGRSLLQGGPVCDSKAAPSSSTGGAQDVANFRANLNASYLPLPSDVTFNGIIKDYYFDTTGETSQLCTELFCPIYSIGTSPQPALVQAADGPDSRTNASDLYMAVGLDSGIQADQFSRKKLNLVLLLDVSGSMDSPFNNYYYDQVQGRVKRVNYGNLSIRHVHSVVFGVQQNLTDEEQRKTKIQVAQEVLTGILDLLGPEDRVSIVLFSTDACQPLPLGKVGCLDVKALKADIERDVKATDSTNTGAGMKLAIKTLEECEACLSADPNEWENRIVLMTDAQTNEGAVEDSELKSILEDAAAKGIYFTIVGIGLDFQTTLVELITQVSGANYFSVHSPGEFQKLLVSQFNYSVTPLVFDLTLEIQSPLGLASEDGWRILQAYGSPNNDSTLTPDGKILSVKTLFPSPKEDAAIKGGVVLVRMLRPAAANTPLQLVASYRDRTAFVRKRPASNTTRTVPAGDLGATGPGASYQSSGVRKAILLARYTDLLRGWLVDQWQVASNATGPLPIPPTLCPGFPTLFCPGPQLEPLSFLASLSGQVRDCGLERWVAPRACIIPVPDVVIAPRLGEWERQSSPLKISADARRAFQEFLPYFQAEAAALADASLDQEVAVLEQLIALPVS</sequence>
<evidence type="ECO:0000313" key="4">
    <source>
        <dbReference type="Proteomes" id="UP000028924"/>
    </source>
</evidence>
<reference evidence="3 4" key="1">
    <citation type="journal article" date="2014" name="BMC Genomics">
        <title>Oil accumulation mechanisms of the oleaginous microalga Chlorella protothecoides revealed through its genome, transcriptomes, and proteomes.</title>
        <authorList>
            <person name="Gao C."/>
            <person name="Wang Y."/>
            <person name="Shen Y."/>
            <person name="Yan D."/>
            <person name="He X."/>
            <person name="Dai J."/>
            <person name="Wu Q."/>
        </authorList>
    </citation>
    <scope>NUCLEOTIDE SEQUENCE [LARGE SCALE GENOMIC DNA]</scope>
    <source>
        <strain evidence="3 4">0710</strain>
    </source>
</reference>
<dbReference type="PANTHER" id="PTHR10579:SF43">
    <property type="entry name" value="ZINC FINGER (C3HC4-TYPE RING FINGER) FAMILY PROTEIN"/>
    <property type="match status" value="1"/>
</dbReference>
<dbReference type="InterPro" id="IPR051266">
    <property type="entry name" value="CLCR"/>
</dbReference>
<feature type="domain" description="VWFA" evidence="2">
    <location>
        <begin position="144"/>
        <end position="370"/>
    </location>
</feature>
<feature type="signal peptide" evidence="1">
    <location>
        <begin position="1"/>
        <end position="24"/>
    </location>
</feature>
<dbReference type="PANTHER" id="PTHR10579">
    <property type="entry name" value="CALCIUM-ACTIVATED CHLORIDE CHANNEL REGULATOR"/>
    <property type="match status" value="1"/>
</dbReference>
<dbReference type="Proteomes" id="UP000028924">
    <property type="component" value="Unassembled WGS sequence"/>
</dbReference>
<dbReference type="AlphaFoldDB" id="A0A087STD4"/>
<evidence type="ECO:0000259" key="2">
    <source>
        <dbReference type="PROSITE" id="PS50234"/>
    </source>
</evidence>
<dbReference type="KEGG" id="apro:F751_6507"/>
<name>A0A087STD4_AUXPR</name>
<dbReference type="InterPro" id="IPR002035">
    <property type="entry name" value="VWF_A"/>
</dbReference>
<keyword evidence="1" id="KW-0732">Signal</keyword>
<keyword evidence="4" id="KW-1185">Reference proteome</keyword>
<dbReference type="eggNOG" id="ENOG502SB1M">
    <property type="taxonomic scope" value="Eukaryota"/>
</dbReference>
<dbReference type="SUPFAM" id="SSF53300">
    <property type="entry name" value="vWA-like"/>
    <property type="match status" value="1"/>
</dbReference>
<proteinExistence type="predicted"/>
<evidence type="ECO:0000256" key="1">
    <source>
        <dbReference type="SAM" id="SignalP"/>
    </source>
</evidence>
<evidence type="ECO:0000313" key="3">
    <source>
        <dbReference type="EMBL" id="KFM28988.1"/>
    </source>
</evidence>
<protein>
    <recommendedName>
        <fullName evidence="2">VWFA domain-containing protein</fullName>
    </recommendedName>
</protein>
<dbReference type="EMBL" id="KL662185">
    <property type="protein sequence ID" value="KFM28988.1"/>
    <property type="molecule type" value="Genomic_DNA"/>
</dbReference>
<gene>
    <name evidence="3" type="ORF">F751_6507</name>
</gene>
<dbReference type="Pfam" id="PF00092">
    <property type="entry name" value="VWA"/>
    <property type="match status" value="1"/>
</dbReference>
<accession>A0A087STD4</accession>
<dbReference type="RefSeq" id="XP_011402037.1">
    <property type="nucleotide sequence ID" value="XM_011403735.1"/>
</dbReference>
<organism evidence="3 4">
    <name type="scientific">Auxenochlorella protothecoides</name>
    <name type="common">Green microalga</name>
    <name type="synonym">Chlorella protothecoides</name>
    <dbReference type="NCBI Taxonomy" id="3075"/>
    <lineage>
        <taxon>Eukaryota</taxon>
        <taxon>Viridiplantae</taxon>
        <taxon>Chlorophyta</taxon>
        <taxon>core chlorophytes</taxon>
        <taxon>Trebouxiophyceae</taxon>
        <taxon>Chlorellales</taxon>
        <taxon>Chlorellaceae</taxon>
        <taxon>Auxenochlorella</taxon>
    </lineage>
</organism>
<feature type="chain" id="PRO_5001829076" description="VWFA domain-containing protein" evidence="1">
    <location>
        <begin position="25"/>
        <end position="643"/>
    </location>
</feature>